<dbReference type="PANTHER" id="PTHR14136">
    <property type="entry name" value="BTB_POZ DOMAIN-CONTAINING PROTEIN KCTD9"/>
    <property type="match status" value="1"/>
</dbReference>
<dbReference type="InterPro" id="IPR001646">
    <property type="entry name" value="5peptide_repeat"/>
</dbReference>
<name>A0A4P9VKQ3_9GAMM</name>
<protein>
    <submittedName>
        <fullName evidence="3">DUF2169 domain-containing protein</fullName>
    </submittedName>
</protein>
<dbReference type="PANTHER" id="PTHR14136:SF17">
    <property type="entry name" value="BTB_POZ DOMAIN-CONTAINING PROTEIN KCTD9"/>
    <property type="match status" value="1"/>
</dbReference>
<dbReference type="EMBL" id="NDXW01000001">
    <property type="protein sequence ID" value="RDH43823.1"/>
    <property type="molecule type" value="Genomic_DNA"/>
</dbReference>
<dbReference type="InterPro" id="IPR018683">
    <property type="entry name" value="DUF2169"/>
</dbReference>
<dbReference type="Proteomes" id="UP000257039">
    <property type="component" value="Unassembled WGS sequence"/>
</dbReference>
<dbReference type="Pfam" id="PF00805">
    <property type="entry name" value="Pentapeptide"/>
    <property type="match status" value="3"/>
</dbReference>
<feature type="domain" description="DUF2169" evidence="2">
    <location>
        <begin position="21"/>
        <end position="307"/>
    </location>
</feature>
<evidence type="ECO:0000259" key="2">
    <source>
        <dbReference type="Pfam" id="PF09937"/>
    </source>
</evidence>
<dbReference type="Gene3D" id="2.160.20.80">
    <property type="entry name" value="E3 ubiquitin-protein ligase SopA"/>
    <property type="match status" value="3"/>
</dbReference>
<dbReference type="Pfam" id="PF09937">
    <property type="entry name" value="DUF2169"/>
    <property type="match status" value="1"/>
</dbReference>
<evidence type="ECO:0000256" key="1">
    <source>
        <dbReference type="SAM" id="MobiDB-lite"/>
    </source>
</evidence>
<keyword evidence="4" id="KW-1185">Reference proteome</keyword>
<feature type="region of interest" description="Disordered" evidence="1">
    <location>
        <begin position="493"/>
        <end position="514"/>
    </location>
</feature>
<evidence type="ECO:0000313" key="3">
    <source>
        <dbReference type="EMBL" id="RDH43823.1"/>
    </source>
</evidence>
<organism evidence="3 4">
    <name type="scientific">Zooshikella ganghwensis</name>
    <dbReference type="NCBI Taxonomy" id="202772"/>
    <lineage>
        <taxon>Bacteria</taxon>
        <taxon>Pseudomonadati</taxon>
        <taxon>Pseudomonadota</taxon>
        <taxon>Gammaproteobacteria</taxon>
        <taxon>Oceanospirillales</taxon>
        <taxon>Zooshikellaceae</taxon>
        <taxon>Zooshikella</taxon>
    </lineage>
</organism>
<accession>A0A4P9VKQ3</accession>
<dbReference type="InterPro" id="IPR051082">
    <property type="entry name" value="Pentapeptide-BTB/POZ_domain"/>
</dbReference>
<proteinExistence type="predicted"/>
<evidence type="ECO:0000313" key="4">
    <source>
        <dbReference type="Proteomes" id="UP000257039"/>
    </source>
</evidence>
<comment type="caution">
    <text evidence="3">The sequence shown here is derived from an EMBL/GenBank/DDBJ whole genome shotgun (WGS) entry which is preliminary data.</text>
</comment>
<sequence>MQVIKPHSLSLLHKPLRIQQQDQWILAVIGFFPLLTPCIHFLSEQQGWPNWLKHLPKQCPPDELLTKPVGEWLLMGHAYAPNNPVTDLVVGVQVGPLVKNLRVLGDRQWHYNLAGQVVFTEPNLFQRQSLDYTHSFGGKAYKDNPLGIGFMAASQSRWKGPAQGKLPNIEDPDTPVTKPWEHYEPVSYAPIDLSWPQRQRWAGSYDQQWVKQNFPGLAANADPRLGSRAPVDQQLKQGFWQGGESFRLANLHPSLSVIEGKLPAFRVRSWVRQQAQDTASSEIHELAMNLDTIWFIPDAGLGVAVYRGTCRLNHPDAEDIKQVLLAYEHTAEPVRPYQHYQPLLETAGQSLEEQVCRRMNESLLVPSELDVPSSPSSTDSRPDNNPPESTTAKADKRKAAMQDYVQQLVGGPLNTSALSKVSASATGEHDADAITSGVDTASLTITPPSWKAVQQGKQDLYLWLKQTRAMAVSVKAQAKQQQQRAHAALTSLKEVSADQQSTEPAKPRKASISSIHEVSHAAAIDQAQLAQWQQQTEQGQYQARLHSPTAIVGDDQLDPQSKRQLIVNHLRQTRSLKGMDCVGVDLRGLDLQGIDAQQALFENCNLQGVNCAGGNFQGAVFTGACLAQANFRGSQLQHANLSQVNAQDTCFEGVVFDHGLAEQADFSGADCSKVQARHWRARALLCPNSQWQASVLVDVLLLGANGTASSWQQSQWHQVIAYQAEFNQVDWQQTRFSRCVLMGVKAENANCQQAHWQQVFCGSATCNGWQGTCFQAYQCSWRESPLRGSQLKQAQFAYCDFSQCDLSQCQANDSHWYRCLFGHTQLQNSEFARANFLQSRCRGSRWYQCELTNASLVQVDFTHAKLEDCSVTDVYR</sequence>
<feature type="region of interest" description="Disordered" evidence="1">
    <location>
        <begin position="364"/>
        <end position="399"/>
    </location>
</feature>
<reference evidence="3 4" key="1">
    <citation type="submission" date="2017-04" db="EMBL/GenBank/DDBJ databases">
        <title>Draft genome sequence of Zooshikella ganghwensis VG4 isolated from Red Sea sediments.</title>
        <authorList>
            <person name="Rehman Z."/>
            <person name="Alam I."/>
            <person name="Kamau A."/>
            <person name="Bajic V."/>
            <person name="Leiknes T."/>
        </authorList>
    </citation>
    <scope>NUCLEOTIDE SEQUENCE [LARGE SCALE GENOMIC DNA]</scope>
    <source>
        <strain evidence="3 4">VG4</strain>
    </source>
</reference>
<gene>
    <name evidence="3" type="ORF">B9G39_10415</name>
</gene>
<dbReference type="AlphaFoldDB" id="A0A4P9VKQ3"/>
<dbReference type="SUPFAM" id="SSF141571">
    <property type="entry name" value="Pentapeptide repeat-like"/>
    <property type="match status" value="2"/>
</dbReference>